<proteinExistence type="predicted"/>
<dbReference type="AlphaFoldDB" id="A0AAD1YPP7"/>
<accession>A0AAD1YPP7</accession>
<reference evidence="2" key="1">
    <citation type="submission" date="2023-05" db="EMBL/GenBank/DDBJ databases">
        <authorList>
            <person name="Huff M."/>
        </authorList>
    </citation>
    <scope>NUCLEOTIDE SEQUENCE</scope>
</reference>
<organism evidence="2 3">
    <name type="scientific">Fraxinus pennsylvanica</name>
    <dbReference type="NCBI Taxonomy" id="56036"/>
    <lineage>
        <taxon>Eukaryota</taxon>
        <taxon>Viridiplantae</taxon>
        <taxon>Streptophyta</taxon>
        <taxon>Embryophyta</taxon>
        <taxon>Tracheophyta</taxon>
        <taxon>Spermatophyta</taxon>
        <taxon>Magnoliopsida</taxon>
        <taxon>eudicotyledons</taxon>
        <taxon>Gunneridae</taxon>
        <taxon>Pentapetalae</taxon>
        <taxon>asterids</taxon>
        <taxon>lamiids</taxon>
        <taxon>Lamiales</taxon>
        <taxon>Oleaceae</taxon>
        <taxon>Oleeae</taxon>
        <taxon>Fraxinus</taxon>
    </lineage>
</organism>
<evidence type="ECO:0000313" key="2">
    <source>
        <dbReference type="EMBL" id="CAI9754083.1"/>
    </source>
</evidence>
<evidence type="ECO:0000256" key="1">
    <source>
        <dbReference type="SAM" id="MobiDB-lite"/>
    </source>
</evidence>
<keyword evidence="3" id="KW-1185">Reference proteome</keyword>
<dbReference type="EMBL" id="OU503036">
    <property type="protein sequence ID" value="CAI9754083.1"/>
    <property type="molecule type" value="Genomic_DNA"/>
</dbReference>
<evidence type="ECO:0000313" key="3">
    <source>
        <dbReference type="Proteomes" id="UP000834106"/>
    </source>
</evidence>
<feature type="region of interest" description="Disordered" evidence="1">
    <location>
        <begin position="134"/>
        <end position="196"/>
    </location>
</feature>
<name>A0AAD1YPP7_9LAMI</name>
<dbReference type="Proteomes" id="UP000834106">
    <property type="component" value="Chromosome 1"/>
</dbReference>
<protein>
    <submittedName>
        <fullName evidence="2">Uncharacterized protein</fullName>
    </submittedName>
</protein>
<sequence>MDSKTRDPSPNALNPIRSNGSNLLDSFELQAVTQQLNRAIRASNGLSSSPRLCYLVKSPFYLSRMDRIYKENATMSKKISCSKRDLGEALSGKDARGARGFVLMLWNKQPPSPATATTKLTSIAGSTIAIRPTTIANNHTNHSRPDRSYCRSPPNSSTSPDPPQNHLTTAGAAVKHDTQPLQESPELPEPSRDCQR</sequence>
<gene>
    <name evidence="2" type="ORF">FPE_LOCUS1514</name>
</gene>